<proteinExistence type="predicted"/>
<dbReference type="Proteomes" id="UP001497700">
    <property type="component" value="Unassembled WGS sequence"/>
</dbReference>
<gene>
    <name evidence="1" type="ORF">F4820DRAFT_464756</name>
</gene>
<organism evidence="1 2">
    <name type="scientific">Hypoxylon rubiginosum</name>
    <dbReference type="NCBI Taxonomy" id="110542"/>
    <lineage>
        <taxon>Eukaryota</taxon>
        <taxon>Fungi</taxon>
        <taxon>Dikarya</taxon>
        <taxon>Ascomycota</taxon>
        <taxon>Pezizomycotina</taxon>
        <taxon>Sordariomycetes</taxon>
        <taxon>Xylariomycetidae</taxon>
        <taxon>Xylariales</taxon>
        <taxon>Hypoxylaceae</taxon>
        <taxon>Hypoxylon</taxon>
    </lineage>
</organism>
<reference evidence="1 2" key="1">
    <citation type="journal article" date="2022" name="New Phytol.">
        <title>Ecological generalism drives hyperdiversity of secondary metabolite gene clusters in xylarialean endophytes.</title>
        <authorList>
            <person name="Franco M.E.E."/>
            <person name="Wisecaver J.H."/>
            <person name="Arnold A.E."/>
            <person name="Ju Y.M."/>
            <person name="Slot J.C."/>
            <person name="Ahrendt S."/>
            <person name="Moore L.P."/>
            <person name="Eastman K.E."/>
            <person name="Scott K."/>
            <person name="Konkel Z."/>
            <person name="Mondo S.J."/>
            <person name="Kuo A."/>
            <person name="Hayes R.D."/>
            <person name="Haridas S."/>
            <person name="Andreopoulos B."/>
            <person name="Riley R."/>
            <person name="LaButti K."/>
            <person name="Pangilinan J."/>
            <person name="Lipzen A."/>
            <person name="Amirebrahimi M."/>
            <person name="Yan J."/>
            <person name="Adam C."/>
            <person name="Keymanesh K."/>
            <person name="Ng V."/>
            <person name="Louie K."/>
            <person name="Northen T."/>
            <person name="Drula E."/>
            <person name="Henrissat B."/>
            <person name="Hsieh H.M."/>
            <person name="Youens-Clark K."/>
            <person name="Lutzoni F."/>
            <person name="Miadlikowska J."/>
            <person name="Eastwood D.C."/>
            <person name="Hamelin R.C."/>
            <person name="Grigoriev I.V."/>
            <person name="U'Ren J.M."/>
        </authorList>
    </citation>
    <scope>NUCLEOTIDE SEQUENCE [LARGE SCALE GENOMIC DNA]</scope>
    <source>
        <strain evidence="1 2">CBS 119005</strain>
    </source>
</reference>
<name>A0ACB9YQ99_9PEZI</name>
<evidence type="ECO:0000313" key="2">
    <source>
        <dbReference type="Proteomes" id="UP001497700"/>
    </source>
</evidence>
<accession>A0ACB9YQ99</accession>
<keyword evidence="2" id="KW-1185">Reference proteome</keyword>
<evidence type="ECO:0000313" key="1">
    <source>
        <dbReference type="EMBL" id="KAI4861376.1"/>
    </source>
</evidence>
<protein>
    <submittedName>
        <fullName evidence="1">Acid protease</fullName>
    </submittedName>
</protein>
<dbReference type="EMBL" id="MU393554">
    <property type="protein sequence ID" value="KAI4861376.1"/>
    <property type="molecule type" value="Genomic_DNA"/>
</dbReference>
<keyword evidence="1" id="KW-0378">Hydrolase</keyword>
<sequence length="451" mass="49122">MLLNFMNLLGPAVLSLAASTLLRLPTPPNSHSVVHSLSLPGFQFRSVEPLISTHSNKKVQNHFSLSRLGTSKPRRSAVALLGQVQRDNGGGSYENVTAVNHYAVEYSVNATFNGIPMTIVIDSGSADTWIRGSNFTCRNSHNETIPKETCGLGPSFTGNFTGGPIENEHFTIRYGDGENMQGQVGYMDVELAGITVVGQEIALASRGTWLGNNITSGVLGLAYPSLTSAYIGNDLDADDQYLSIPYSPLFTSMVSDGLIEPYWTLAMARNSSLGSISLGGMPPVDLNRSDYDSTPILIADIIDRERTAWQPSFYTIVPKGFHFGHATTVGEYPFILDTATSLIYLPYNLAEVVNAQFEPPAKYSYDYGSYFTECDAIPPSFGVQIEETTFWVDPKDLLNKEVKDPDTGYCQTGISDGGEGPFILGATFLTNVVVSMNIASGRVEFWSHEFY</sequence>
<keyword evidence="1" id="KW-0645">Protease</keyword>
<comment type="caution">
    <text evidence="1">The sequence shown here is derived from an EMBL/GenBank/DDBJ whole genome shotgun (WGS) entry which is preliminary data.</text>
</comment>